<dbReference type="Proteomes" id="UP000730482">
    <property type="component" value="Unassembled WGS sequence"/>
</dbReference>
<proteinExistence type="predicted"/>
<keyword evidence="3" id="KW-1185">Reference proteome</keyword>
<accession>A0ABS5L0Z3</accession>
<sequence length="631" mass="67249">MPVIGMDAATREAVGRQLDVMHAMPYTEALARAASMTDQDLARSLGHCRLNIAMAVSDHIPTRPDARASAFGLAKAALKGRTVADPDDVIRDLLRMPNRMADAVLFFHRERSDGTQPARYAVLADRRGPDGRPIIDDEIRKRLLEQIESRRRPGRIEAELRAAAAVADDPQIAQAIAGRGFKPDKDDDLDFRRFAPDWEALLAKAESHSQPEHARGLLARRADLPAAIRAALEAIHPAAHWLVPRPDVEAVRRALAGIEPTTPAGRFALGVLLRRGLAGGSLDAAEVVATVRPVAALLAFLAPTRRLWDDRLALRSLAFPDDARRWLAATMRDEAEAVLAPVLSQDPAAWAWFLHRATTWPGTLPELVAEIARGAAGNAGPPPVGFPRRAPEDAGDAGAADDSGDCLGTADPIAVVASLMPRPVFASTLAAHLEGWDPAAVQDVARLLEREPLVPDLAELALGPQGTASMRHRLAHNPGADLAMLWRIAAWDPAEPHALSALYRHPGASYELRTAVVIRSYSAGGLHPSLLKLLESRAPGTEPLTRLLASGDATALHAALQAVLGTVDPGHLLLGYAALAAAAGPEPVWALELERVGSLDRVIPDVRASMATGSAAPLTAAADPTRIPTEP</sequence>
<reference evidence="2 3" key="1">
    <citation type="submission" date="2020-02" db="EMBL/GenBank/DDBJ databases">
        <title>Acidophilic actinobacteria isolated from forest soil.</title>
        <authorList>
            <person name="Golinska P."/>
        </authorList>
    </citation>
    <scope>NUCLEOTIDE SEQUENCE [LARGE SCALE GENOMIC DNA]</scope>
    <source>
        <strain evidence="2 3">NL8</strain>
    </source>
</reference>
<name>A0ABS5L0Z3_9ACTN</name>
<comment type="caution">
    <text evidence="2">The sequence shown here is derived from an EMBL/GenBank/DDBJ whole genome shotgun (WGS) entry which is preliminary data.</text>
</comment>
<evidence type="ECO:0000313" key="3">
    <source>
        <dbReference type="Proteomes" id="UP000730482"/>
    </source>
</evidence>
<evidence type="ECO:0000313" key="2">
    <source>
        <dbReference type="EMBL" id="MBS2551929.1"/>
    </source>
</evidence>
<feature type="region of interest" description="Disordered" evidence="1">
    <location>
        <begin position="379"/>
        <end position="401"/>
    </location>
</feature>
<dbReference type="RefSeq" id="WP_212017037.1">
    <property type="nucleotide sequence ID" value="NZ_JAAFYZ010000162.1"/>
</dbReference>
<evidence type="ECO:0000256" key="1">
    <source>
        <dbReference type="SAM" id="MobiDB-lite"/>
    </source>
</evidence>
<dbReference type="EMBL" id="JAAFYZ010000162">
    <property type="protein sequence ID" value="MBS2551929.1"/>
    <property type="molecule type" value="Genomic_DNA"/>
</dbReference>
<organism evidence="2 3">
    <name type="scientific">Catenulispora pinistramenti</name>
    <dbReference type="NCBI Taxonomy" id="2705254"/>
    <lineage>
        <taxon>Bacteria</taxon>
        <taxon>Bacillati</taxon>
        <taxon>Actinomycetota</taxon>
        <taxon>Actinomycetes</taxon>
        <taxon>Catenulisporales</taxon>
        <taxon>Catenulisporaceae</taxon>
        <taxon>Catenulispora</taxon>
    </lineage>
</organism>
<gene>
    <name evidence="2" type="ORF">KGQ19_34205</name>
</gene>
<protein>
    <submittedName>
        <fullName evidence="2">Uncharacterized protein</fullName>
    </submittedName>
</protein>